<dbReference type="AlphaFoldDB" id="A0A816Z057"/>
<dbReference type="Gene3D" id="3.40.50.1820">
    <property type="entry name" value="alpha/beta hydrolase"/>
    <property type="match status" value="1"/>
</dbReference>
<feature type="non-terminal residue" evidence="2">
    <location>
        <position position="215"/>
    </location>
</feature>
<feature type="signal peptide" evidence="1">
    <location>
        <begin position="1"/>
        <end position="20"/>
    </location>
</feature>
<accession>A0A816Z057</accession>
<keyword evidence="1" id="KW-0732">Signal</keyword>
<comment type="caution">
    <text evidence="2">The sequence shown here is derived from an EMBL/GenBank/DDBJ whole genome shotgun (WGS) entry which is preliminary data.</text>
</comment>
<feature type="chain" id="PRO_5032547234" evidence="1">
    <location>
        <begin position="21"/>
        <end position="215"/>
    </location>
</feature>
<reference evidence="2" key="1">
    <citation type="submission" date="2021-02" db="EMBL/GenBank/DDBJ databases">
        <authorList>
            <person name="Nowell W R."/>
        </authorList>
    </citation>
    <scope>NUCLEOTIDE SEQUENCE</scope>
</reference>
<evidence type="ECO:0000313" key="2">
    <source>
        <dbReference type="EMBL" id="CAF2171526.1"/>
    </source>
</evidence>
<evidence type="ECO:0000256" key="1">
    <source>
        <dbReference type="SAM" id="SignalP"/>
    </source>
</evidence>
<name>A0A816Z057_9BILA</name>
<dbReference type="SUPFAM" id="SSF53474">
    <property type="entry name" value="alpha/beta-Hydrolases"/>
    <property type="match status" value="1"/>
</dbReference>
<protein>
    <submittedName>
        <fullName evidence="2">Uncharacterized protein</fullName>
    </submittedName>
</protein>
<dbReference type="InterPro" id="IPR029058">
    <property type="entry name" value="AB_hydrolase_fold"/>
</dbReference>
<sequence length="215" mass="23307">MSVIFFDAAIVLLVVSLATATVPDTHITVSGISSGGAMATQLHIGFSKDISGCGILAGPASLISVTVLEQKIKYYRLLDKIDDPVNIEGDPVYVFSGIYDKVAYPGVVKLNEQLYSRLGAMVKTNFDMPAHHGFPTENFGAKCSTLNTANYINNCNFNLAYDMLNHLSGGNLTKPPVNSKTPLVGQMLMFDQNAFMNFPLSLAAEENDKLSMSEW</sequence>
<dbReference type="Proteomes" id="UP000663856">
    <property type="component" value="Unassembled WGS sequence"/>
</dbReference>
<gene>
    <name evidence="2" type="ORF">WKI299_LOCUS32971</name>
</gene>
<evidence type="ECO:0000313" key="3">
    <source>
        <dbReference type="Proteomes" id="UP000663856"/>
    </source>
</evidence>
<proteinExistence type="predicted"/>
<dbReference type="EMBL" id="CAJNRF010015361">
    <property type="protein sequence ID" value="CAF2171526.1"/>
    <property type="molecule type" value="Genomic_DNA"/>
</dbReference>
<organism evidence="2 3">
    <name type="scientific">Rotaria magnacalcarata</name>
    <dbReference type="NCBI Taxonomy" id="392030"/>
    <lineage>
        <taxon>Eukaryota</taxon>
        <taxon>Metazoa</taxon>
        <taxon>Spiralia</taxon>
        <taxon>Gnathifera</taxon>
        <taxon>Rotifera</taxon>
        <taxon>Eurotatoria</taxon>
        <taxon>Bdelloidea</taxon>
        <taxon>Philodinida</taxon>
        <taxon>Philodinidae</taxon>
        <taxon>Rotaria</taxon>
    </lineage>
</organism>